<protein>
    <recommendedName>
        <fullName evidence="6">Small ribosomal subunit protein bS1</fullName>
    </recommendedName>
    <alternativeName>
        <fullName evidence="7">30S ribosomal protein S1</fullName>
    </alternativeName>
</protein>
<evidence type="ECO:0000256" key="4">
    <source>
        <dbReference type="ARBA" id="ARBA00022980"/>
    </source>
</evidence>
<evidence type="ECO:0000313" key="10">
    <source>
        <dbReference type="Proteomes" id="UP000279470"/>
    </source>
</evidence>
<dbReference type="PANTHER" id="PTHR10724:SF7">
    <property type="entry name" value="SMALL RIBOSOMAL SUBUNIT PROTEIN BS1C"/>
    <property type="match status" value="1"/>
</dbReference>
<gene>
    <name evidence="9" type="ORF">EIC27_03730</name>
</gene>
<dbReference type="CDD" id="cd05687">
    <property type="entry name" value="S1_RPS1_repeat_ec1_hs1"/>
    <property type="match status" value="1"/>
</dbReference>
<dbReference type="InterPro" id="IPR003029">
    <property type="entry name" value="S1_domain"/>
</dbReference>
<dbReference type="RefSeq" id="WP_126044798.1">
    <property type="nucleotide sequence ID" value="NZ_RXFM01000044.1"/>
</dbReference>
<evidence type="ECO:0000256" key="2">
    <source>
        <dbReference type="ARBA" id="ARBA00022737"/>
    </source>
</evidence>
<dbReference type="CDD" id="cd05688">
    <property type="entry name" value="S1_RPS1_repeat_ec3"/>
    <property type="match status" value="1"/>
</dbReference>
<dbReference type="GO" id="GO:0022627">
    <property type="term" value="C:cytosolic small ribosomal subunit"/>
    <property type="evidence" value="ECO:0007669"/>
    <property type="project" value="TreeGrafter"/>
</dbReference>
<dbReference type="PROSITE" id="PS50126">
    <property type="entry name" value="S1"/>
    <property type="match status" value="6"/>
</dbReference>
<feature type="domain" description="S1 motif" evidence="8">
    <location>
        <begin position="109"/>
        <end position="176"/>
    </location>
</feature>
<organism evidence="9 10">
    <name type="scientific">Candidatus Aquarickettsia rohweri</name>
    <dbReference type="NCBI Taxonomy" id="2602574"/>
    <lineage>
        <taxon>Bacteria</taxon>
        <taxon>Pseudomonadati</taxon>
        <taxon>Pseudomonadota</taxon>
        <taxon>Alphaproteobacteria</taxon>
        <taxon>Rickettsiales</taxon>
        <taxon>Candidatus Midichloriaceae</taxon>
        <taxon>Candidatus Aquarickettsia</taxon>
    </lineage>
</organism>
<dbReference type="Proteomes" id="UP000279470">
    <property type="component" value="Unassembled WGS sequence"/>
</dbReference>
<evidence type="ECO:0000256" key="6">
    <source>
        <dbReference type="ARBA" id="ARBA00035293"/>
    </source>
</evidence>
<keyword evidence="10" id="KW-1185">Reference proteome</keyword>
<dbReference type="GO" id="GO:0003735">
    <property type="term" value="F:structural constituent of ribosome"/>
    <property type="evidence" value="ECO:0007669"/>
    <property type="project" value="TreeGrafter"/>
</dbReference>
<evidence type="ECO:0000256" key="5">
    <source>
        <dbReference type="ARBA" id="ARBA00023274"/>
    </source>
</evidence>
<feature type="domain" description="S1 motif" evidence="8">
    <location>
        <begin position="369"/>
        <end position="444"/>
    </location>
</feature>
<dbReference type="EMBL" id="RXFM01000044">
    <property type="protein sequence ID" value="RST66238.1"/>
    <property type="molecule type" value="Genomic_DNA"/>
</dbReference>
<feature type="domain" description="S1 motif" evidence="8">
    <location>
        <begin position="282"/>
        <end position="352"/>
    </location>
</feature>
<dbReference type="GO" id="GO:0006412">
    <property type="term" value="P:translation"/>
    <property type="evidence" value="ECO:0007669"/>
    <property type="project" value="TreeGrafter"/>
</dbReference>
<dbReference type="CDD" id="cd04465">
    <property type="entry name" value="S1_RPS1_repeat_ec2_hs2"/>
    <property type="match status" value="1"/>
</dbReference>
<accession>A0A429XJQ9</accession>
<dbReference type="Pfam" id="PF00575">
    <property type="entry name" value="S1"/>
    <property type="match status" value="6"/>
</dbReference>
<keyword evidence="4 9" id="KW-0689">Ribosomal protein</keyword>
<dbReference type="PRINTS" id="PR00681">
    <property type="entry name" value="RIBOSOMALS1"/>
</dbReference>
<evidence type="ECO:0000256" key="3">
    <source>
        <dbReference type="ARBA" id="ARBA00022884"/>
    </source>
</evidence>
<feature type="domain" description="S1 motif" evidence="8">
    <location>
        <begin position="197"/>
        <end position="265"/>
    </location>
</feature>
<feature type="domain" description="S1 motif" evidence="8">
    <location>
        <begin position="461"/>
        <end position="530"/>
    </location>
</feature>
<dbReference type="SMART" id="SM00316">
    <property type="entry name" value="S1"/>
    <property type="match status" value="6"/>
</dbReference>
<dbReference type="GO" id="GO:0003729">
    <property type="term" value="F:mRNA binding"/>
    <property type="evidence" value="ECO:0007669"/>
    <property type="project" value="TreeGrafter"/>
</dbReference>
<proteinExistence type="inferred from homology"/>
<sequence>MNIENIPNFSQEDFSQLLEQSLHNQPKEGAIVKGKIVNVSGDTVYIDVGLKSEGRVSINEFTNKDLKIGDEVDIYIDRFEGKNGCTQLSREKVAKELAWNKFEELNASDSSINGKIIGKVNKGGFAVDIEGILAFLPGSQLDIRPVKDPSILMNVDQPFKILKIDREQGNVVVSRRAILEESRKEAKNELLSGIKEGMTFNGVVKNITNYGAFIDLGDIDGLLHITDISWDKISHPSEKISLGQELKLVVTKYNPEAQRVSLGLKQLTENPWEGLEKKYAVGTKHKGKVLSISDYGAFIELEKSIEGLVYLNEIDWNTKNTHPIKLVNIGDEVETIVLDIDINKHRISLSIKQCTNNPWKSFADNYPIGTKVKAIVKKIVDFGLFVNIIENGKENDLDLLVPAVEINWDDNPKNALKSFKIGDEIQGVVLNSDLERERVTISIKQFEENNYKEVIDKLIKAEVVTCKVTEVTDEGLYVEAPENVKGFIKKFDLSKHKDQQKPDRFTVGDKIDAKVISYDKNKKILNFSVKVLEIAEEKKAIAEYGSVDSGASLGDILGAAIEKQEKDNKKDNK</sequence>
<keyword evidence="5" id="KW-0687">Ribonucleoprotein</keyword>
<name>A0A429XJQ9_9RICK</name>
<dbReference type="InterPro" id="IPR050437">
    <property type="entry name" value="Ribos_protein_bS1-like"/>
</dbReference>
<dbReference type="OrthoDB" id="9804077at2"/>
<dbReference type="AlphaFoldDB" id="A0A429XJQ9"/>
<dbReference type="PANTHER" id="PTHR10724">
    <property type="entry name" value="30S RIBOSOMAL PROTEIN S1"/>
    <property type="match status" value="1"/>
</dbReference>
<evidence type="ECO:0000256" key="1">
    <source>
        <dbReference type="ARBA" id="ARBA00006767"/>
    </source>
</evidence>
<keyword evidence="2" id="KW-0677">Repeat</keyword>
<reference evidence="10" key="1">
    <citation type="submission" date="2018-11" db="EMBL/GenBank/DDBJ databases">
        <title>Phylogenetic, genomic, and biogeographic characterization of a novel and ubiquitous marine invertebrate-associated Rickettsiales parasite, Candidatus Marinoinvertebrata rohwerii, gen. nov., sp. nov.</title>
        <authorList>
            <person name="Klinges J.G."/>
            <person name="Rosales S.M."/>
            <person name="Mcminds R."/>
            <person name="Shaver E.C."/>
            <person name="Shantz A."/>
            <person name="Peters E.C."/>
            <person name="Burkepile D.E."/>
            <person name="Silliman B.R."/>
            <person name="Vega Thurber R.L."/>
        </authorList>
    </citation>
    <scope>NUCLEOTIDE SEQUENCE [LARGE SCALE GENOMIC DNA]</scope>
    <source>
        <strain evidence="10">a_cerv_44</strain>
    </source>
</reference>
<dbReference type="InterPro" id="IPR035104">
    <property type="entry name" value="Ribosomal_protein_S1-like"/>
</dbReference>
<dbReference type="FunFam" id="2.40.50.140:FF:000011">
    <property type="entry name" value="30S ribosomal protein S1"/>
    <property type="match status" value="1"/>
</dbReference>
<dbReference type="NCBIfam" id="NF004952">
    <property type="entry name" value="PRK06299.1-2"/>
    <property type="match status" value="1"/>
</dbReference>
<comment type="similarity">
    <text evidence="1">Belongs to the bacterial ribosomal protein bS1 family.</text>
</comment>
<evidence type="ECO:0000256" key="7">
    <source>
        <dbReference type="ARBA" id="ARBA00035517"/>
    </source>
</evidence>
<comment type="caution">
    <text evidence="9">The sequence shown here is derived from an EMBL/GenBank/DDBJ whole genome shotgun (WGS) entry which is preliminary data.</text>
</comment>
<dbReference type="Gene3D" id="2.40.50.140">
    <property type="entry name" value="Nucleic acid-binding proteins"/>
    <property type="match status" value="6"/>
</dbReference>
<dbReference type="InterPro" id="IPR012340">
    <property type="entry name" value="NA-bd_OB-fold"/>
</dbReference>
<evidence type="ECO:0000259" key="8">
    <source>
        <dbReference type="PROSITE" id="PS50126"/>
    </source>
</evidence>
<keyword evidence="3" id="KW-0694">RNA-binding</keyword>
<evidence type="ECO:0000313" key="9">
    <source>
        <dbReference type="EMBL" id="RST66238.1"/>
    </source>
</evidence>
<feature type="domain" description="S1 motif" evidence="8">
    <location>
        <begin position="29"/>
        <end position="91"/>
    </location>
</feature>
<dbReference type="SUPFAM" id="SSF50249">
    <property type="entry name" value="Nucleic acid-binding proteins"/>
    <property type="match status" value="6"/>
</dbReference>